<feature type="compositionally biased region" description="Low complexity" evidence="1">
    <location>
        <begin position="30"/>
        <end position="76"/>
    </location>
</feature>
<evidence type="ECO:0000256" key="2">
    <source>
        <dbReference type="SAM" id="Phobius"/>
    </source>
</evidence>
<keyword evidence="2" id="KW-1133">Transmembrane helix</keyword>
<reference evidence="5" key="1">
    <citation type="journal article" date="2019" name="Int. J. Syst. Evol. Microbiol.">
        <title>The Global Catalogue of Microorganisms (GCM) 10K type strain sequencing project: providing services to taxonomists for standard genome sequencing and annotation.</title>
        <authorList>
            <consortium name="The Broad Institute Genomics Platform"/>
            <consortium name="The Broad Institute Genome Sequencing Center for Infectious Disease"/>
            <person name="Wu L."/>
            <person name="Ma J."/>
        </authorList>
    </citation>
    <scope>NUCLEOTIDE SEQUENCE [LARGE SCALE GENOMIC DNA]</scope>
    <source>
        <strain evidence="5">KLKA75</strain>
    </source>
</reference>
<dbReference type="Proteomes" id="UP001595872">
    <property type="component" value="Unassembled WGS sequence"/>
</dbReference>
<dbReference type="RefSeq" id="WP_378263630.1">
    <property type="nucleotide sequence ID" value="NZ_JBHSIT010000015.1"/>
</dbReference>
<feature type="region of interest" description="Disordered" evidence="1">
    <location>
        <begin position="30"/>
        <end position="144"/>
    </location>
</feature>
<feature type="chain" id="PRO_5046163739" evidence="3">
    <location>
        <begin position="33"/>
        <end position="414"/>
    </location>
</feature>
<comment type="caution">
    <text evidence="4">The sequence shown here is derived from an EMBL/GenBank/DDBJ whole genome shotgun (WGS) entry which is preliminary data.</text>
</comment>
<proteinExistence type="predicted"/>
<sequence length="414" mass="39925">MRTRPVGLPMFAGLGAAAVLAFGGLVAPAAFADDSTPTTGASDTPGSGSSGSSGPSGSSGTTPTDTPTPTPSDSTPTDPPTTPTDPPTTPPTTPPTDPGGGTPGGGGSTPPGGGTPGGGGSPGGNVPTGGPTTPGGGNGKPGLGLGIRLSTSAVHAGDTVSVSVSVSGTATGVSVSLGASGGASASPSSTWLGNVSGSTSALGSVTVPSGTKPGTIRITATVTSSNAGAHSTSTALTVVAASVTIPGNGHGGPTGPYGTLPPGVNAPPPGLDPLGDRNPFQAPAVALPPVAGPQVAGISLPMSPVTSLQAAHEPLLSGAEPGALAWAGAAVLAASGLLLTPRYVTRRRRAQARDERTNWILLGKGITARDLTEKGLVQLNLAEKRLTVARMRALPPQPAPARRRLLRPRPRFGN</sequence>
<gene>
    <name evidence="4" type="ORF">ACFPCY_37615</name>
</gene>
<evidence type="ECO:0000256" key="1">
    <source>
        <dbReference type="SAM" id="MobiDB-lite"/>
    </source>
</evidence>
<feature type="compositionally biased region" description="Pro residues" evidence="1">
    <location>
        <begin position="77"/>
        <end position="97"/>
    </location>
</feature>
<name>A0ABV9U9F2_9ACTN</name>
<feature type="compositionally biased region" description="Gly residues" evidence="1">
    <location>
        <begin position="98"/>
        <end position="144"/>
    </location>
</feature>
<evidence type="ECO:0000256" key="3">
    <source>
        <dbReference type="SAM" id="SignalP"/>
    </source>
</evidence>
<keyword evidence="5" id="KW-1185">Reference proteome</keyword>
<organism evidence="4 5">
    <name type="scientific">Actinomadura gamaensis</name>
    <dbReference type="NCBI Taxonomy" id="1763541"/>
    <lineage>
        <taxon>Bacteria</taxon>
        <taxon>Bacillati</taxon>
        <taxon>Actinomycetota</taxon>
        <taxon>Actinomycetes</taxon>
        <taxon>Streptosporangiales</taxon>
        <taxon>Thermomonosporaceae</taxon>
        <taxon>Actinomadura</taxon>
    </lineage>
</organism>
<protein>
    <submittedName>
        <fullName evidence="4">Uncharacterized protein</fullName>
    </submittedName>
</protein>
<keyword evidence="2" id="KW-0472">Membrane</keyword>
<feature type="transmembrane region" description="Helical" evidence="2">
    <location>
        <begin position="323"/>
        <end position="344"/>
    </location>
</feature>
<keyword evidence="2" id="KW-0812">Transmembrane</keyword>
<accession>A0ABV9U9F2</accession>
<keyword evidence="3" id="KW-0732">Signal</keyword>
<evidence type="ECO:0000313" key="5">
    <source>
        <dbReference type="Proteomes" id="UP001595872"/>
    </source>
</evidence>
<feature type="signal peptide" evidence="3">
    <location>
        <begin position="1"/>
        <end position="32"/>
    </location>
</feature>
<evidence type="ECO:0000313" key="4">
    <source>
        <dbReference type="EMBL" id="MFC4913066.1"/>
    </source>
</evidence>
<dbReference type="EMBL" id="JBHSIT010000015">
    <property type="protein sequence ID" value="MFC4913066.1"/>
    <property type="molecule type" value="Genomic_DNA"/>
</dbReference>